<dbReference type="PRINTS" id="PR00368">
    <property type="entry name" value="FADPNR"/>
</dbReference>
<evidence type="ECO:0000256" key="2">
    <source>
        <dbReference type="ARBA" id="ARBA00022630"/>
    </source>
</evidence>
<evidence type="ECO:0000313" key="6">
    <source>
        <dbReference type="EMBL" id="KAF4661947.1"/>
    </source>
</evidence>
<accession>A0A7J6LRT7</accession>
<reference evidence="6 7" key="1">
    <citation type="submission" date="2020-04" db="EMBL/GenBank/DDBJ databases">
        <title>Perkinsus chesapeaki whole genome sequence.</title>
        <authorList>
            <person name="Bogema D.R."/>
        </authorList>
    </citation>
    <scope>NUCLEOTIDE SEQUENCE [LARGE SCALE GENOMIC DNA]</scope>
    <source>
        <strain evidence="6">ATCC PRA-425</strain>
    </source>
</reference>
<dbReference type="OrthoDB" id="405894at2759"/>
<evidence type="ECO:0000259" key="5">
    <source>
        <dbReference type="Pfam" id="PF07992"/>
    </source>
</evidence>
<comment type="caution">
    <text evidence="6">The sequence shown here is derived from an EMBL/GenBank/DDBJ whole genome shotgun (WGS) entry which is preliminary data.</text>
</comment>
<dbReference type="InterPro" id="IPR023753">
    <property type="entry name" value="FAD/NAD-binding_dom"/>
</dbReference>
<evidence type="ECO:0000256" key="1">
    <source>
        <dbReference type="ARBA" id="ARBA00006442"/>
    </source>
</evidence>
<comment type="similarity">
    <text evidence="1">Belongs to the FAD-dependent oxidoreductase family.</text>
</comment>
<organism evidence="6 7">
    <name type="scientific">Perkinsus chesapeaki</name>
    <name type="common">Clam parasite</name>
    <name type="synonym">Perkinsus andrewsi</name>
    <dbReference type="NCBI Taxonomy" id="330153"/>
    <lineage>
        <taxon>Eukaryota</taxon>
        <taxon>Sar</taxon>
        <taxon>Alveolata</taxon>
        <taxon>Perkinsozoa</taxon>
        <taxon>Perkinsea</taxon>
        <taxon>Perkinsida</taxon>
        <taxon>Perkinsidae</taxon>
        <taxon>Perkinsus</taxon>
    </lineage>
</organism>
<evidence type="ECO:0000256" key="4">
    <source>
        <dbReference type="ARBA" id="ARBA00023002"/>
    </source>
</evidence>
<keyword evidence="3" id="KW-0274">FAD</keyword>
<gene>
    <name evidence="6" type="ORF">FOL47_006477</name>
</gene>
<dbReference type="AlphaFoldDB" id="A0A7J6LRT7"/>
<proteinExistence type="inferred from homology"/>
<dbReference type="PANTHER" id="PTHR43735">
    <property type="entry name" value="APOPTOSIS-INDUCING FACTOR 1"/>
    <property type="match status" value="1"/>
</dbReference>
<protein>
    <recommendedName>
        <fullName evidence="5">FAD/NAD(P)-binding domain-containing protein</fullName>
    </recommendedName>
</protein>
<evidence type="ECO:0000313" key="7">
    <source>
        <dbReference type="Proteomes" id="UP000591131"/>
    </source>
</evidence>
<dbReference type="PRINTS" id="PR00411">
    <property type="entry name" value="PNDRDTASEI"/>
</dbReference>
<dbReference type="EMBL" id="JAAPAO010000361">
    <property type="protein sequence ID" value="KAF4661947.1"/>
    <property type="molecule type" value="Genomic_DNA"/>
</dbReference>
<dbReference type="Proteomes" id="UP000591131">
    <property type="component" value="Unassembled WGS sequence"/>
</dbReference>
<keyword evidence="7" id="KW-1185">Reference proteome</keyword>
<dbReference type="GO" id="GO:0004174">
    <property type="term" value="F:electron-transferring-flavoprotein dehydrogenase activity"/>
    <property type="evidence" value="ECO:0007669"/>
    <property type="project" value="TreeGrafter"/>
</dbReference>
<dbReference type="Gene3D" id="3.50.50.100">
    <property type="match status" value="1"/>
</dbReference>
<dbReference type="GO" id="GO:0050660">
    <property type="term" value="F:flavin adenine dinucleotide binding"/>
    <property type="evidence" value="ECO:0007669"/>
    <property type="project" value="TreeGrafter"/>
</dbReference>
<name>A0A7J6LRT7_PERCH</name>
<dbReference type="InterPro" id="IPR036188">
    <property type="entry name" value="FAD/NAD-bd_sf"/>
</dbReference>
<feature type="domain" description="FAD/NAD(P)-binding" evidence="5">
    <location>
        <begin position="11"/>
        <end position="272"/>
    </location>
</feature>
<dbReference type="SUPFAM" id="SSF51905">
    <property type="entry name" value="FAD/NAD(P)-binding domain"/>
    <property type="match status" value="2"/>
</dbReference>
<keyword evidence="2" id="KW-0285">Flavoprotein</keyword>
<keyword evidence="4" id="KW-0560">Oxidoreductase</keyword>
<dbReference type="PANTHER" id="PTHR43735:SF3">
    <property type="entry name" value="FERROPTOSIS SUPPRESSOR PROTEIN 1"/>
    <property type="match status" value="1"/>
</dbReference>
<dbReference type="GO" id="GO:0005737">
    <property type="term" value="C:cytoplasm"/>
    <property type="evidence" value="ECO:0007669"/>
    <property type="project" value="TreeGrafter"/>
</dbReference>
<evidence type="ECO:0000256" key="3">
    <source>
        <dbReference type="ARBA" id="ARBA00022827"/>
    </source>
</evidence>
<dbReference type="Pfam" id="PF07992">
    <property type="entry name" value="Pyr_redox_2"/>
    <property type="match status" value="1"/>
</dbReference>
<sequence>MSSDRSNHRRALVIGGGFAGLFAVNELKADFDVTLVDAKEYFEYTPGILRAYANPNHYDALSFTYQRVLECSCGALKRVNFLWGEVRDLDGLHHVAYVKPMFTDEVEKVPFDYCVISAGCNFGVFSKWGESLWAPTILDKARIEGSWPHLDERFIEGRRRHIVEENGSLKKLNDDHASVLVVGGGFIGVEWATQLQQAFPNLQIHLIDHGDRCLRPLPERASAYCDEYMHKHGIKTKYGVMYNPEDPGYCEKIGMAKPPDCTFVCVGVKAANYFMPKETLSSYNPLEPDKKEKDIRKRGPGGGGWIRVNKHLQVLTTNEDGSESLFGDGHVFAVGDCNMCTELPPIPKISYPAEEQAAHATKNIKILDYLEHEGHRVGHCCGLVPAKQMMDTWWPWGAGMFATSLGSKDGCFVTGAKACPGKGHVILWGLPSAIQKDLIESTKVDEHRGGLFGKCAWYFVHHTPFVN</sequence>